<dbReference type="Gene3D" id="3.40.50.150">
    <property type="entry name" value="Vaccinia Virus protein VP39"/>
    <property type="match status" value="1"/>
</dbReference>
<evidence type="ECO:0008006" key="3">
    <source>
        <dbReference type="Google" id="ProtNLM"/>
    </source>
</evidence>
<dbReference type="OrthoDB" id="9816424at2"/>
<dbReference type="STRING" id="580166.AUP43_17410"/>
<proteinExistence type="predicted"/>
<name>A0A154WF29_9PROT</name>
<dbReference type="EMBL" id="LPXN01000054">
    <property type="protein sequence ID" value="KZD12120.1"/>
    <property type="molecule type" value="Genomic_DNA"/>
</dbReference>
<comment type="caution">
    <text evidence="1">The sequence shown here is derived from an EMBL/GenBank/DDBJ whole genome shotgun (WGS) entry which is preliminary data.</text>
</comment>
<evidence type="ECO:0000313" key="1">
    <source>
        <dbReference type="EMBL" id="KZD12120.1"/>
    </source>
</evidence>
<organism evidence="1 2">
    <name type="scientific">Oceanibaculum pacificum</name>
    <dbReference type="NCBI Taxonomy" id="580166"/>
    <lineage>
        <taxon>Bacteria</taxon>
        <taxon>Pseudomonadati</taxon>
        <taxon>Pseudomonadota</taxon>
        <taxon>Alphaproteobacteria</taxon>
        <taxon>Rhodospirillales</taxon>
        <taxon>Oceanibaculaceae</taxon>
        <taxon>Oceanibaculum</taxon>
    </lineage>
</organism>
<dbReference type="Proteomes" id="UP000076400">
    <property type="component" value="Unassembled WGS sequence"/>
</dbReference>
<accession>A0A154WF29</accession>
<keyword evidence="2" id="KW-1185">Reference proteome</keyword>
<gene>
    <name evidence="1" type="ORF">AUP43_17410</name>
</gene>
<dbReference type="AlphaFoldDB" id="A0A154WF29"/>
<reference evidence="1 2" key="1">
    <citation type="submission" date="2015-12" db="EMBL/GenBank/DDBJ databases">
        <title>Genome sequence of Oceanibaculum pacificum MCCC 1A02656.</title>
        <authorList>
            <person name="Lu L."/>
            <person name="Lai Q."/>
            <person name="Shao Z."/>
            <person name="Qian P."/>
        </authorList>
    </citation>
    <scope>NUCLEOTIDE SEQUENCE [LARGE SCALE GENOMIC DNA]</scope>
    <source>
        <strain evidence="1 2">MCCC 1A02656</strain>
    </source>
</reference>
<dbReference type="SUPFAM" id="SSF53335">
    <property type="entry name" value="S-adenosyl-L-methionine-dependent methyltransferases"/>
    <property type="match status" value="1"/>
</dbReference>
<evidence type="ECO:0000313" key="2">
    <source>
        <dbReference type="Proteomes" id="UP000076400"/>
    </source>
</evidence>
<sequence length="210" mass="23184">MTDSPLLYNAAYGPLNLAAVRAAPCQMSLGERLFLYSLVYAARPRHYCEIGTAQGGSALIAQSALFDIGHHDARMTLIDIAFDVDKGARQMLARRAEFHEGPSLEMLPKAAADFPIDFLLIDGDHSYDGAYRDIEMAARFMAPGGHVLIHDAYNPPIAAAIQDALPTGEWIDVGLVVRHGNDLDEAPVADPRWRDQPNWWGGLYQLRRRA</sequence>
<protein>
    <recommendedName>
        <fullName evidence="3">Methyltransferase</fullName>
    </recommendedName>
</protein>
<dbReference type="InterPro" id="IPR029063">
    <property type="entry name" value="SAM-dependent_MTases_sf"/>
</dbReference>
<dbReference type="RefSeq" id="WP_067553108.1">
    <property type="nucleotide sequence ID" value="NZ_LPXN01000054.1"/>
</dbReference>
<dbReference type="Pfam" id="PF13578">
    <property type="entry name" value="Methyltransf_24"/>
    <property type="match status" value="1"/>
</dbReference>